<dbReference type="SUPFAM" id="SSF56801">
    <property type="entry name" value="Acetyl-CoA synthetase-like"/>
    <property type="match status" value="1"/>
</dbReference>
<dbReference type="Pfam" id="PF00501">
    <property type="entry name" value="AMP-binding"/>
    <property type="match status" value="1"/>
</dbReference>
<evidence type="ECO:0000313" key="4">
    <source>
        <dbReference type="EMBL" id="KAK0469076.1"/>
    </source>
</evidence>
<dbReference type="InterPro" id="IPR036736">
    <property type="entry name" value="ACP-like_sf"/>
</dbReference>
<dbReference type="SMART" id="SM00823">
    <property type="entry name" value="PKS_PP"/>
    <property type="match status" value="1"/>
</dbReference>
<keyword evidence="5" id="KW-1185">Reference proteome</keyword>
<dbReference type="Pfam" id="PF23562">
    <property type="entry name" value="AMP-binding_C_3"/>
    <property type="match status" value="1"/>
</dbReference>
<dbReference type="InterPro" id="IPR013120">
    <property type="entry name" value="FAR_NAD-bd"/>
</dbReference>
<sequence length="1084" mass="119045">MAFLLPPPNKTLHSIDGWTIPSLDGSLTVPEIYDFHYENNSNHAVFAYGNPEGDGITFVPYSKVIPAVHRAGWLIASIANIDLKQDRAAVIDALLDTMTFFTTFLGMFRAGIPFLALSPRNSPAALAHLLKTTKPTHLFVSEDASLLELARDSFKLLDDGHVPVIAPMPSYENLYIEDESFTRLPPRGRDLNARTVVAHSSGSTSFPKPSVWNDKVCSQASVAPWFGDYNLCGEIFSCHCLAMFHSAGINFINWLSTTGMIMGVFPPSSPAVIPTFDTVFNGFVATRAVHGFVPPIFLEEWSRDPLKVAHLKTLKGIAFGGAPLNPTVGNYLTNEGCKLLLLYGITEAGVLSKFFTFALGKDWQYMKINPAFSLELVPEGDGTYEGIAVANFHTELSIINTKHGGKDAYATNDLFLPHPSLPGLWRLVGRKDDRIVLSSGEKTNPGLLGRPLVPSSYITFNLVTESVLARDPHVTAGLYFGHGRFQNGLLVQLKPKYLFPPSDQASVIKYRSVIWPTIEKMNEFAMGHSQLFKEMIIFSDPSKPFSFNTKGLPRRAVVLKEYQAEIEALYDTVEDSVEIEPPRSWSPIASLSFIRAVVSNTLAHPVMDNDDLFEHGCDSLRATRMRNTIIHALRNTQPEKVKLVNPNFIYDHPRITALAELVSDSVDIQRSDIRSSGLENIRAMFDRYASSFSHAVVPQRPSPAPALHSNGDVVLITGTTGGLGAATLAKLAYSESVHKIFAINRSAKDGCNLMERQEKALQSRGYDLAIASLSKVALIEADLTEPGFGIEASIAKEIRNSVTHIIHIAWRVDFNLPLSSFEGNLKGMRALIDLALSSPQSKTPNFLFTSSVGVLGNIPGTGKDISEQPIGDPRDVVGQGYSESKWVGEQMLYRAAKETSLRPLVVRVGQVAGGVDGSWNTSDWIPAIVKSSRALGCLPEFKGMSTWIPLDTAASAIADLKSASAPTLTAHLVHPRPIATREIFQTMAQYLSLPLQPYREWLSALEVATENPKSSSNDIPALKLLQFFRSGIRSEEEGKEPIGIPAIECTEAERASTHLRNAKSIQTEDVLSWLQYWTRVGFLS</sequence>
<dbReference type="GeneID" id="85362425"/>
<dbReference type="Proteomes" id="UP001175211">
    <property type="component" value="Unassembled WGS sequence"/>
</dbReference>
<comment type="caution">
    <text evidence="4">The sequence shown here is derived from an EMBL/GenBank/DDBJ whole genome shotgun (WGS) entry which is preliminary data.</text>
</comment>
<dbReference type="GO" id="GO:0031177">
    <property type="term" value="F:phosphopantetheine binding"/>
    <property type="evidence" value="ECO:0007669"/>
    <property type="project" value="InterPro"/>
</dbReference>
<evidence type="ECO:0000256" key="2">
    <source>
        <dbReference type="ARBA" id="ARBA00022553"/>
    </source>
</evidence>
<feature type="domain" description="Polyketide synthase-like phosphopantetheine-binding" evidence="3">
    <location>
        <begin position="591"/>
        <end position="666"/>
    </location>
</feature>
<dbReference type="Pfam" id="PF07993">
    <property type="entry name" value="NAD_binding_4"/>
    <property type="match status" value="1"/>
</dbReference>
<dbReference type="InterPro" id="IPR042099">
    <property type="entry name" value="ANL_N_sf"/>
</dbReference>
<dbReference type="EMBL" id="JAUEPS010000001">
    <property type="protein sequence ID" value="KAK0469076.1"/>
    <property type="molecule type" value="Genomic_DNA"/>
</dbReference>
<evidence type="ECO:0000259" key="3">
    <source>
        <dbReference type="SMART" id="SM00823"/>
    </source>
</evidence>
<evidence type="ECO:0000313" key="5">
    <source>
        <dbReference type="Proteomes" id="UP001175211"/>
    </source>
</evidence>
<dbReference type="AlphaFoldDB" id="A0AA39T737"/>
<dbReference type="Gene3D" id="1.10.1200.10">
    <property type="entry name" value="ACP-like"/>
    <property type="match status" value="1"/>
</dbReference>
<gene>
    <name evidence="4" type="ORF">EV420DRAFT_1658266</name>
</gene>
<organism evidence="4 5">
    <name type="scientific">Armillaria tabescens</name>
    <name type="common">Ringless honey mushroom</name>
    <name type="synonym">Agaricus tabescens</name>
    <dbReference type="NCBI Taxonomy" id="1929756"/>
    <lineage>
        <taxon>Eukaryota</taxon>
        <taxon>Fungi</taxon>
        <taxon>Dikarya</taxon>
        <taxon>Basidiomycota</taxon>
        <taxon>Agaricomycotina</taxon>
        <taxon>Agaricomycetes</taxon>
        <taxon>Agaricomycetidae</taxon>
        <taxon>Agaricales</taxon>
        <taxon>Marasmiineae</taxon>
        <taxon>Physalacriaceae</taxon>
        <taxon>Desarmillaria</taxon>
    </lineage>
</organism>
<dbReference type="SUPFAM" id="SSF51735">
    <property type="entry name" value="NAD(P)-binding Rossmann-fold domains"/>
    <property type="match status" value="1"/>
</dbReference>
<dbReference type="InterPro" id="IPR036291">
    <property type="entry name" value="NAD(P)-bd_dom_sf"/>
</dbReference>
<protein>
    <submittedName>
        <fullName evidence="4">Acetyl-CoA synthetase-like protein</fullName>
    </submittedName>
</protein>
<name>A0AA39T737_ARMTA</name>
<dbReference type="InterPro" id="IPR000873">
    <property type="entry name" value="AMP-dep_synth/lig_dom"/>
</dbReference>
<reference evidence="4" key="1">
    <citation type="submission" date="2023-06" db="EMBL/GenBank/DDBJ databases">
        <authorList>
            <consortium name="Lawrence Berkeley National Laboratory"/>
            <person name="Ahrendt S."/>
            <person name="Sahu N."/>
            <person name="Indic B."/>
            <person name="Wong-Bajracharya J."/>
            <person name="Merenyi Z."/>
            <person name="Ke H.-M."/>
            <person name="Monk M."/>
            <person name="Kocsube S."/>
            <person name="Drula E."/>
            <person name="Lipzen A."/>
            <person name="Balint B."/>
            <person name="Henrissat B."/>
            <person name="Andreopoulos B."/>
            <person name="Martin F.M."/>
            <person name="Harder C.B."/>
            <person name="Rigling D."/>
            <person name="Ford K.L."/>
            <person name="Foster G.D."/>
            <person name="Pangilinan J."/>
            <person name="Papanicolaou A."/>
            <person name="Barry K."/>
            <person name="LaButti K."/>
            <person name="Viragh M."/>
            <person name="Koriabine M."/>
            <person name="Yan M."/>
            <person name="Riley R."/>
            <person name="Champramary S."/>
            <person name="Plett K.L."/>
            <person name="Tsai I.J."/>
            <person name="Slot J."/>
            <person name="Sipos G."/>
            <person name="Plett J."/>
            <person name="Nagy L.G."/>
            <person name="Grigoriev I.V."/>
        </authorList>
    </citation>
    <scope>NUCLEOTIDE SEQUENCE</scope>
    <source>
        <strain evidence="4">CCBAS 213</strain>
    </source>
</reference>
<evidence type="ECO:0000256" key="1">
    <source>
        <dbReference type="ARBA" id="ARBA00022450"/>
    </source>
</evidence>
<dbReference type="Gene3D" id="3.40.50.12780">
    <property type="entry name" value="N-terminal domain of ligase-like"/>
    <property type="match status" value="1"/>
</dbReference>
<dbReference type="PANTHER" id="PTHR43439">
    <property type="entry name" value="PHENYLACETATE-COENZYME A LIGASE"/>
    <property type="match status" value="1"/>
</dbReference>
<proteinExistence type="predicted"/>
<keyword evidence="2" id="KW-0597">Phosphoprotein</keyword>
<keyword evidence="1" id="KW-0596">Phosphopantetheine</keyword>
<dbReference type="PANTHER" id="PTHR43439:SF2">
    <property type="entry name" value="ENZYME, PUTATIVE (JCVI)-RELATED"/>
    <property type="match status" value="1"/>
</dbReference>
<dbReference type="Gene3D" id="3.40.50.720">
    <property type="entry name" value="NAD(P)-binding Rossmann-like Domain"/>
    <property type="match status" value="1"/>
</dbReference>
<dbReference type="InterPro" id="IPR051414">
    <property type="entry name" value="Adenylate-forming_Reductase"/>
</dbReference>
<dbReference type="RefSeq" id="XP_060338869.1">
    <property type="nucleotide sequence ID" value="XM_060478877.1"/>
</dbReference>
<dbReference type="InterPro" id="IPR020806">
    <property type="entry name" value="PKS_PP-bd"/>
</dbReference>
<accession>A0AA39T737</accession>